<name>A0A1G9BCF9_ANEMI</name>
<dbReference type="AlphaFoldDB" id="A0A1G9BCF9"/>
<evidence type="ECO:0000313" key="3">
    <source>
        <dbReference type="Proteomes" id="UP000182836"/>
    </source>
</evidence>
<dbReference type="Proteomes" id="UP000182836">
    <property type="component" value="Unassembled WGS sequence"/>
</dbReference>
<reference evidence="2 3" key="1">
    <citation type="submission" date="2016-10" db="EMBL/GenBank/DDBJ databases">
        <authorList>
            <person name="de Groot N.N."/>
        </authorList>
    </citation>
    <scope>NUCLEOTIDE SEQUENCE [LARGE SCALE GENOMIC DNA]</scope>
    <source>
        <strain evidence="2 3">DSM 2895</strain>
    </source>
</reference>
<accession>A0A1G9BCF9</accession>
<dbReference type="OrthoDB" id="5480566at2"/>
<keyword evidence="2" id="KW-0645">Protease</keyword>
<dbReference type="InterPro" id="IPR029045">
    <property type="entry name" value="ClpP/crotonase-like_dom_sf"/>
</dbReference>
<sequence length="639" mass="73042">MITFVKRLLFILIREEKLFLFLIGLVVVSSLFLNGFQGQKETFDLYFLFLVFVSLMGLQVSTLHRSVRAEPFLFSSVLYSWKLVLAYVITTFVCILPLGTLVVVSLVFSYPDVPFSYWSLFLSVPVFFALSTGIGIGIIFRRSVGIAIVLAMYIYFGIFPVIPGTAYFPIQSLAIPYWIADGNLIFLVLTGVTILAGTILIIRPLQSRLETYIFRFLAALSAAGLIVIAPFHHLWEIPYTIWAKKSLPIQTSVPERVVNWQKDLQFLALTLPHRHPHFFYGLDRKRFMAQTEELYRLLPALNDNEIVVRIKQLVSMAGDAHTDLLLPDRYRHLPIKLYDYDDGLYVIAAAPAYKYLVGSKVTTIGELHIEEARKRIETLIPNESRMQQRKATPGLLVIPEVLKSLHITGEQQTFGLILPDGKKVQTTFTSNNNQKVSFQYPDKVNQPLYRQQMDKPYWYTYLKNEKTLYFAYNQCKDSSDKPFPTFVDELFQTVEENQVQRFIVDLRHNAGGSSDLFGIFIEKIKQHPELNQKGRLYVAIGRKTFSAAVLNAVQLRDETNAILIGEPTSNKPNHFGQVDRFMLHASGLTVSHSTKYFHPSRTETESIYPDVRVPLISYDFFAGKDSVLETIFGYPSDEK</sequence>
<keyword evidence="2" id="KW-0378">Hydrolase</keyword>
<feature type="transmembrane region" description="Helical" evidence="1">
    <location>
        <begin position="84"/>
        <end position="110"/>
    </location>
</feature>
<feature type="transmembrane region" description="Helical" evidence="1">
    <location>
        <begin position="182"/>
        <end position="202"/>
    </location>
</feature>
<gene>
    <name evidence="2" type="ORF">SAMN04487909_15121</name>
</gene>
<feature type="transmembrane region" description="Helical" evidence="1">
    <location>
        <begin position="214"/>
        <end position="235"/>
    </location>
</feature>
<dbReference type="Gene3D" id="3.90.226.10">
    <property type="entry name" value="2-enoyl-CoA Hydratase, Chain A, domain 1"/>
    <property type="match status" value="2"/>
</dbReference>
<keyword evidence="1" id="KW-0812">Transmembrane</keyword>
<feature type="transmembrane region" description="Helical" evidence="1">
    <location>
        <begin position="18"/>
        <end position="37"/>
    </location>
</feature>
<feature type="transmembrane region" description="Helical" evidence="1">
    <location>
        <begin position="43"/>
        <end position="63"/>
    </location>
</feature>
<keyword evidence="1" id="KW-0472">Membrane</keyword>
<keyword evidence="1" id="KW-1133">Transmembrane helix</keyword>
<feature type="transmembrane region" description="Helical" evidence="1">
    <location>
        <begin position="116"/>
        <end position="140"/>
    </location>
</feature>
<dbReference type="SUPFAM" id="SSF52096">
    <property type="entry name" value="ClpP/crotonase"/>
    <property type="match status" value="1"/>
</dbReference>
<evidence type="ECO:0000256" key="1">
    <source>
        <dbReference type="SAM" id="Phobius"/>
    </source>
</evidence>
<dbReference type="EMBL" id="FNED01000051">
    <property type="protein sequence ID" value="SDK37177.1"/>
    <property type="molecule type" value="Genomic_DNA"/>
</dbReference>
<feature type="transmembrane region" description="Helical" evidence="1">
    <location>
        <begin position="147"/>
        <end position="170"/>
    </location>
</feature>
<dbReference type="GO" id="GO:0008233">
    <property type="term" value="F:peptidase activity"/>
    <property type="evidence" value="ECO:0007669"/>
    <property type="project" value="UniProtKB-KW"/>
</dbReference>
<proteinExistence type="predicted"/>
<evidence type="ECO:0000313" key="2">
    <source>
        <dbReference type="EMBL" id="SDK37177.1"/>
    </source>
</evidence>
<protein>
    <submittedName>
        <fullName evidence="2">C-terminal processing protease CtpA/Prc, contains a PDZ domain</fullName>
    </submittedName>
</protein>
<organism evidence="2 3">
    <name type="scientific">Aneurinibacillus migulanus</name>
    <name type="common">Bacillus migulanus</name>
    <dbReference type="NCBI Taxonomy" id="47500"/>
    <lineage>
        <taxon>Bacteria</taxon>
        <taxon>Bacillati</taxon>
        <taxon>Bacillota</taxon>
        <taxon>Bacilli</taxon>
        <taxon>Bacillales</taxon>
        <taxon>Paenibacillaceae</taxon>
        <taxon>Aneurinibacillus group</taxon>
        <taxon>Aneurinibacillus</taxon>
    </lineage>
</organism>
<dbReference type="GO" id="GO:0006508">
    <property type="term" value="P:proteolysis"/>
    <property type="evidence" value="ECO:0007669"/>
    <property type="project" value="UniProtKB-KW"/>
</dbReference>
<dbReference type="RefSeq" id="WP_052811978.1">
    <property type="nucleotide sequence ID" value="NZ_BJOA01000334.1"/>
</dbReference>